<comment type="caution">
    <text evidence="5">The sequence shown here is derived from an EMBL/GenBank/DDBJ whole genome shotgun (WGS) entry which is preliminary data.</text>
</comment>
<dbReference type="NCBIfam" id="TIGR01963">
    <property type="entry name" value="PHB_DH"/>
    <property type="match status" value="1"/>
</dbReference>
<evidence type="ECO:0000256" key="2">
    <source>
        <dbReference type="ARBA" id="ARBA00066641"/>
    </source>
</evidence>
<dbReference type="InterPro" id="IPR002347">
    <property type="entry name" value="SDR_fam"/>
</dbReference>
<dbReference type="InterPro" id="IPR036291">
    <property type="entry name" value="NAD(P)-bd_dom_sf"/>
</dbReference>
<dbReference type="InterPro" id="IPR011294">
    <property type="entry name" value="3-OHbutyrate_DH"/>
</dbReference>
<gene>
    <name evidence="5" type="ORF">DJ017_06550</name>
</gene>
<dbReference type="AlphaFoldDB" id="A0A328ALB6"/>
<dbReference type="NCBIfam" id="NF009093">
    <property type="entry name" value="PRK12429.1"/>
    <property type="match status" value="1"/>
</dbReference>
<reference evidence="6" key="1">
    <citation type="submission" date="2018-05" db="EMBL/GenBank/DDBJ databases">
        <authorList>
            <person name="Li X."/>
        </authorList>
    </citation>
    <scope>NUCLEOTIDE SEQUENCE [LARGE SCALE GENOMIC DNA]</scope>
    <source>
        <strain evidence="6">LX32</strain>
    </source>
</reference>
<comment type="similarity">
    <text evidence="1 4">Belongs to the short-chain dehydrogenases/reductases (SDR) family.</text>
</comment>
<dbReference type="RefSeq" id="WP_111527955.1">
    <property type="nucleotide sequence ID" value="NZ_JBHRSG010000002.1"/>
</dbReference>
<name>A0A328ALB6_9CAUL</name>
<dbReference type="InterPro" id="IPR020904">
    <property type="entry name" value="Sc_DH/Rdtase_CS"/>
</dbReference>
<dbReference type="PANTHER" id="PTHR42879">
    <property type="entry name" value="3-OXOACYL-(ACYL-CARRIER-PROTEIN) REDUCTASE"/>
    <property type="match status" value="1"/>
</dbReference>
<dbReference type="PRINTS" id="PR00081">
    <property type="entry name" value="GDHRDH"/>
</dbReference>
<evidence type="ECO:0000313" key="5">
    <source>
        <dbReference type="EMBL" id="RAK54204.1"/>
    </source>
</evidence>
<keyword evidence="6" id="KW-1185">Reference proteome</keyword>
<evidence type="ECO:0000256" key="1">
    <source>
        <dbReference type="ARBA" id="ARBA00006484"/>
    </source>
</evidence>
<dbReference type="Gene3D" id="3.40.50.720">
    <property type="entry name" value="NAD(P)-binding Rossmann-like Domain"/>
    <property type="match status" value="1"/>
</dbReference>
<dbReference type="PANTHER" id="PTHR42879:SF2">
    <property type="entry name" value="3-OXOACYL-[ACYL-CARRIER-PROTEIN] REDUCTASE FABG"/>
    <property type="match status" value="1"/>
</dbReference>
<dbReference type="GO" id="GO:0047838">
    <property type="term" value="F:D-xylose 1-dehydrogenase (NAD+) activity"/>
    <property type="evidence" value="ECO:0007669"/>
    <property type="project" value="UniProtKB-EC"/>
</dbReference>
<dbReference type="OrthoDB" id="9804774at2"/>
<evidence type="ECO:0000256" key="4">
    <source>
        <dbReference type="RuleBase" id="RU000363"/>
    </source>
</evidence>
<dbReference type="SUPFAM" id="SSF51735">
    <property type="entry name" value="NAD(P)-binding Rossmann-fold domains"/>
    <property type="match status" value="1"/>
</dbReference>
<dbReference type="PROSITE" id="PS00061">
    <property type="entry name" value="ADH_SHORT"/>
    <property type="match status" value="1"/>
</dbReference>
<dbReference type="FunFam" id="3.40.50.720:FF:000084">
    <property type="entry name" value="Short-chain dehydrogenase reductase"/>
    <property type="match status" value="1"/>
</dbReference>
<organism evidence="5 6">
    <name type="scientific">Phenylobacterium soli</name>
    <dbReference type="NCBI Taxonomy" id="2170551"/>
    <lineage>
        <taxon>Bacteria</taxon>
        <taxon>Pseudomonadati</taxon>
        <taxon>Pseudomonadota</taxon>
        <taxon>Alphaproteobacteria</taxon>
        <taxon>Caulobacterales</taxon>
        <taxon>Caulobacteraceae</taxon>
        <taxon>Phenylobacterium</taxon>
    </lineage>
</organism>
<dbReference type="InterPro" id="IPR050259">
    <property type="entry name" value="SDR"/>
</dbReference>
<proteinExistence type="inferred from homology"/>
<evidence type="ECO:0000256" key="3">
    <source>
        <dbReference type="ARBA" id="ARBA00069939"/>
    </source>
</evidence>
<sequence length="264" mass="27394">MADYGLKGQVAVVTGSTSGIGQAMAHALAGEGVNVVLNGFGDPAKIEADRAALEKSAGVRAIYHGADMTKPGEIADLVAFAQREFGRLDILLNNAGVQHVAPVEEFPIEKWDQIIAINLTSAFHATRAAVPIMKAQGRGRIVNLASAHGLVASPFKSAYVAAKHGIVGFTKAIALETARSGITVNAICPGYVKTPLVEAQIADQAKARGIPVDRVVEDVILAAQPNKSFVEYPHLAGMLLYLVSDMGASTTGAALSVDGGWTAA</sequence>
<accession>A0A328ALB6</accession>
<dbReference type="GO" id="GO:0003858">
    <property type="term" value="F:3-hydroxybutyrate dehydrogenase activity"/>
    <property type="evidence" value="ECO:0007669"/>
    <property type="project" value="InterPro"/>
</dbReference>
<evidence type="ECO:0000313" key="6">
    <source>
        <dbReference type="Proteomes" id="UP000249254"/>
    </source>
</evidence>
<dbReference type="GO" id="GO:0032787">
    <property type="term" value="P:monocarboxylic acid metabolic process"/>
    <property type="evidence" value="ECO:0007669"/>
    <property type="project" value="UniProtKB-ARBA"/>
</dbReference>
<dbReference type="EMBL" id="QFYQ01000001">
    <property type="protein sequence ID" value="RAK54204.1"/>
    <property type="molecule type" value="Genomic_DNA"/>
</dbReference>
<dbReference type="PRINTS" id="PR00080">
    <property type="entry name" value="SDRFAMILY"/>
</dbReference>
<protein>
    <recommendedName>
        <fullName evidence="3">D-xylose 1-dehydrogenase</fullName>
        <ecNumber evidence="2">1.1.1.175</ecNumber>
    </recommendedName>
</protein>
<dbReference type="EC" id="1.1.1.175" evidence="2"/>
<dbReference type="Pfam" id="PF00106">
    <property type="entry name" value="adh_short"/>
    <property type="match status" value="1"/>
</dbReference>
<dbReference type="Proteomes" id="UP000249254">
    <property type="component" value="Unassembled WGS sequence"/>
</dbReference>